<comment type="caution">
    <text evidence="1">The sequence shown here is derived from an EMBL/GenBank/DDBJ whole genome shotgun (WGS) entry which is preliminary data.</text>
</comment>
<evidence type="ECO:0000313" key="1">
    <source>
        <dbReference type="EMBL" id="RVW50043.1"/>
    </source>
</evidence>
<accession>A0A438EQN1</accession>
<reference evidence="1 2" key="1">
    <citation type="journal article" date="2018" name="PLoS Genet.">
        <title>Population sequencing reveals clonal diversity and ancestral inbreeding in the grapevine cultivar Chardonnay.</title>
        <authorList>
            <person name="Roach M.J."/>
            <person name="Johnson D.L."/>
            <person name="Bohlmann J."/>
            <person name="van Vuuren H.J."/>
            <person name="Jones S.J."/>
            <person name="Pretorius I.S."/>
            <person name="Schmidt S.A."/>
            <person name="Borneman A.R."/>
        </authorList>
    </citation>
    <scope>NUCLEOTIDE SEQUENCE [LARGE SCALE GENOMIC DNA]</scope>
    <source>
        <strain evidence="2">cv. Chardonnay</strain>
        <tissue evidence="1">Leaf</tissue>
    </source>
</reference>
<proteinExistence type="predicted"/>
<evidence type="ECO:0000313" key="2">
    <source>
        <dbReference type="Proteomes" id="UP000288805"/>
    </source>
</evidence>
<gene>
    <name evidence="1" type="ORF">CK203_082319</name>
</gene>
<name>A0A438EQN1_VITVI</name>
<dbReference type="AlphaFoldDB" id="A0A438EQN1"/>
<dbReference type="Proteomes" id="UP000288805">
    <property type="component" value="Unassembled WGS sequence"/>
</dbReference>
<protein>
    <submittedName>
        <fullName evidence="1">Uncharacterized protein</fullName>
    </submittedName>
</protein>
<sequence length="98" mass="10889">MKEKWCENEEPGCAIEVARKAPANNNTMHNIDENESLDDACSIVIKDDNEDYRGGNSIGGATNAHNLKIVENTVGKFSRSHPTGHSIAWTKERRISIH</sequence>
<dbReference type="EMBL" id="QGNW01001215">
    <property type="protein sequence ID" value="RVW50043.1"/>
    <property type="molecule type" value="Genomic_DNA"/>
</dbReference>
<organism evidence="1 2">
    <name type="scientific">Vitis vinifera</name>
    <name type="common">Grape</name>
    <dbReference type="NCBI Taxonomy" id="29760"/>
    <lineage>
        <taxon>Eukaryota</taxon>
        <taxon>Viridiplantae</taxon>
        <taxon>Streptophyta</taxon>
        <taxon>Embryophyta</taxon>
        <taxon>Tracheophyta</taxon>
        <taxon>Spermatophyta</taxon>
        <taxon>Magnoliopsida</taxon>
        <taxon>eudicotyledons</taxon>
        <taxon>Gunneridae</taxon>
        <taxon>Pentapetalae</taxon>
        <taxon>rosids</taxon>
        <taxon>Vitales</taxon>
        <taxon>Vitaceae</taxon>
        <taxon>Viteae</taxon>
        <taxon>Vitis</taxon>
    </lineage>
</organism>